<gene>
    <name evidence="1" type="ORF">BCT54_12680</name>
</gene>
<protein>
    <recommendedName>
        <fullName evidence="3">Capsule biosynthesis protein</fullName>
    </recommendedName>
</protein>
<evidence type="ECO:0000313" key="2">
    <source>
        <dbReference type="Proteomes" id="UP000235533"/>
    </source>
</evidence>
<comment type="caution">
    <text evidence="1">The sequence shown here is derived from an EMBL/GenBank/DDBJ whole genome shotgun (WGS) entry which is preliminary data.</text>
</comment>
<dbReference type="Proteomes" id="UP000235533">
    <property type="component" value="Unassembled WGS sequence"/>
</dbReference>
<dbReference type="EMBL" id="MCZF01000304">
    <property type="protein sequence ID" value="PMM40234.1"/>
    <property type="molecule type" value="Genomic_DNA"/>
</dbReference>
<reference evidence="2" key="1">
    <citation type="submission" date="2016-07" db="EMBL/GenBank/DDBJ databases">
        <title>Nontailed viruses are major unrecognized killers of bacteria in the ocean.</title>
        <authorList>
            <person name="Kauffman K."/>
            <person name="Hussain F."/>
            <person name="Yang J."/>
            <person name="Arevalo P."/>
            <person name="Brown J."/>
            <person name="Cutler M."/>
            <person name="Kelly L."/>
            <person name="Polz M.F."/>
        </authorList>
    </citation>
    <scope>NUCLEOTIDE SEQUENCE [LARGE SCALE GENOMIC DNA]</scope>
    <source>
        <strain evidence="2">10N.261.48.B5</strain>
    </source>
</reference>
<accession>A0A2N7JJ33</accession>
<sequence length="369" mass="42322">MKQRKIVHILIDNASRLDFFQRVLNNENTTPSCVFHSNIYTYVLAKTKKHPGSHILLRQSKVKKNTAQSSIEEIKGQGEYQYGINLSNFKQLVEPNDELWVFSGFQYVALEIKTTHHNIRYFEIANFPNKYQSSYTGVNADADHHHKIDELRTTHTVTPREIELLKTQLLTFRPPHVDSSILSKALEQFVNLIGFHCLKTTAPHSSPLQQLKTAIEIHRVRKIIHNHKHLQRPSNFNLFIGQVAQDSQTLFQSNTNAIDSIKNAHQDSESKGLPLVVRLHPGEKQLCVIQEQIRFCKQEGILICNQGALLESVLQSERIYTINSTGGLHSLLLEKPVTLYGNSFYQDWKASDVVLYHQHLLQELHSPNS</sequence>
<dbReference type="GO" id="GO:0000271">
    <property type="term" value="P:polysaccharide biosynthetic process"/>
    <property type="evidence" value="ECO:0007669"/>
    <property type="project" value="InterPro"/>
</dbReference>
<dbReference type="GO" id="GO:0015774">
    <property type="term" value="P:polysaccharide transport"/>
    <property type="evidence" value="ECO:0007669"/>
    <property type="project" value="InterPro"/>
</dbReference>
<evidence type="ECO:0000313" key="1">
    <source>
        <dbReference type="EMBL" id="PMM40234.1"/>
    </source>
</evidence>
<dbReference type="Pfam" id="PF05159">
    <property type="entry name" value="Capsule_synth"/>
    <property type="match status" value="1"/>
</dbReference>
<name>A0A2N7JJ33_VIBSP</name>
<evidence type="ECO:0008006" key="3">
    <source>
        <dbReference type="Google" id="ProtNLM"/>
    </source>
</evidence>
<dbReference type="AlphaFoldDB" id="A0A2N7JJ33"/>
<organism evidence="1 2">
    <name type="scientific">Vibrio splendidus</name>
    <dbReference type="NCBI Taxonomy" id="29497"/>
    <lineage>
        <taxon>Bacteria</taxon>
        <taxon>Pseudomonadati</taxon>
        <taxon>Pseudomonadota</taxon>
        <taxon>Gammaproteobacteria</taxon>
        <taxon>Vibrionales</taxon>
        <taxon>Vibrionaceae</taxon>
        <taxon>Vibrio</taxon>
    </lineage>
</organism>
<proteinExistence type="predicted"/>
<dbReference type="RefSeq" id="WP_102554074.1">
    <property type="nucleotide sequence ID" value="NZ_MCZF01000304.1"/>
</dbReference>
<dbReference type="InterPro" id="IPR007833">
    <property type="entry name" value="Capsule_polysaccharide_synth"/>
</dbReference>